<dbReference type="SUPFAM" id="SSF55874">
    <property type="entry name" value="ATPase domain of HSP90 chaperone/DNA topoisomerase II/histidine kinase"/>
    <property type="match status" value="1"/>
</dbReference>
<evidence type="ECO:0000259" key="11">
    <source>
        <dbReference type="PROSITE" id="PS50046"/>
    </source>
</evidence>
<dbReference type="Pfam" id="PF00072">
    <property type="entry name" value="Response_reg"/>
    <property type="match status" value="1"/>
</dbReference>
<dbReference type="SUPFAM" id="SSF55781">
    <property type="entry name" value="GAF domain-like"/>
    <property type="match status" value="1"/>
</dbReference>
<dbReference type="InterPro" id="IPR003594">
    <property type="entry name" value="HATPase_dom"/>
</dbReference>
<proteinExistence type="inferred from homology"/>
<dbReference type="SMART" id="SM00091">
    <property type="entry name" value="PAS"/>
    <property type="match status" value="1"/>
</dbReference>
<dbReference type="PROSITE" id="PS50046">
    <property type="entry name" value="PHYTOCHROME_2"/>
    <property type="match status" value="1"/>
</dbReference>
<evidence type="ECO:0000259" key="14">
    <source>
        <dbReference type="PROSITE" id="PS50112"/>
    </source>
</evidence>
<feature type="domain" description="Response regulatory" evidence="13">
    <location>
        <begin position="2"/>
        <end position="128"/>
    </location>
</feature>
<keyword evidence="7 15" id="KW-0418">Kinase</keyword>
<dbReference type="PANTHER" id="PTHR43065:SF46">
    <property type="entry name" value="C4-DICARBOXYLATE TRANSPORT SENSOR PROTEIN DCTB"/>
    <property type="match status" value="1"/>
</dbReference>
<dbReference type="InterPro" id="IPR001789">
    <property type="entry name" value="Sig_transdc_resp-reg_receiver"/>
</dbReference>
<organism evidence="15 16">
    <name type="scientific">Phormidesmis priestleyi</name>
    <dbReference type="NCBI Taxonomy" id="268141"/>
    <lineage>
        <taxon>Bacteria</taxon>
        <taxon>Bacillati</taxon>
        <taxon>Cyanobacteriota</taxon>
        <taxon>Cyanophyceae</taxon>
        <taxon>Leptolyngbyales</taxon>
        <taxon>Leptolyngbyaceae</taxon>
        <taxon>Phormidesmis</taxon>
    </lineage>
</organism>
<evidence type="ECO:0000256" key="3">
    <source>
        <dbReference type="ARBA" id="ARBA00012438"/>
    </source>
</evidence>
<dbReference type="Proteomes" id="UP000249794">
    <property type="component" value="Unassembled WGS sequence"/>
</dbReference>
<evidence type="ECO:0000259" key="13">
    <source>
        <dbReference type="PROSITE" id="PS50110"/>
    </source>
</evidence>
<evidence type="ECO:0000259" key="12">
    <source>
        <dbReference type="PROSITE" id="PS50109"/>
    </source>
</evidence>
<comment type="catalytic activity">
    <reaction evidence="1">
        <text>ATP + protein L-histidine = ADP + protein N-phospho-L-histidine.</text>
        <dbReference type="EC" id="2.7.13.3"/>
    </reaction>
</comment>
<dbReference type="SUPFAM" id="SSF47384">
    <property type="entry name" value="Homodimeric domain of signal transducing histidine kinase"/>
    <property type="match status" value="1"/>
</dbReference>
<dbReference type="InterPro" id="IPR003018">
    <property type="entry name" value="GAF"/>
</dbReference>
<reference evidence="15 16" key="2">
    <citation type="submission" date="2018-06" db="EMBL/GenBank/DDBJ databases">
        <title>Metagenomic assembly of (sub)arctic Cyanobacteria and their associated microbiome from non-axenic cultures.</title>
        <authorList>
            <person name="Baurain D."/>
        </authorList>
    </citation>
    <scope>NUCLEOTIDE SEQUENCE [LARGE SCALE GENOMIC DNA]</scope>
    <source>
        <strain evidence="15">ULC027bin1</strain>
    </source>
</reference>
<dbReference type="SUPFAM" id="SSF55785">
    <property type="entry name" value="PYP-like sensor domain (PAS domain)"/>
    <property type="match status" value="1"/>
</dbReference>
<dbReference type="PROSITE" id="PS50109">
    <property type="entry name" value="HIS_KIN"/>
    <property type="match status" value="1"/>
</dbReference>
<keyword evidence="4" id="KW-0597">Phosphoprotein</keyword>
<dbReference type="InterPro" id="IPR036890">
    <property type="entry name" value="HATPase_C_sf"/>
</dbReference>
<dbReference type="SMART" id="SM00388">
    <property type="entry name" value="HisKA"/>
    <property type="match status" value="1"/>
</dbReference>
<evidence type="ECO:0000256" key="7">
    <source>
        <dbReference type="ARBA" id="ARBA00022777"/>
    </source>
</evidence>
<dbReference type="GO" id="GO:0000155">
    <property type="term" value="F:phosphorelay sensor kinase activity"/>
    <property type="evidence" value="ECO:0007669"/>
    <property type="project" value="InterPro"/>
</dbReference>
<evidence type="ECO:0000256" key="4">
    <source>
        <dbReference type="ARBA" id="ARBA00022553"/>
    </source>
</evidence>
<dbReference type="InterPro" id="IPR029016">
    <property type="entry name" value="GAF-like_dom_sf"/>
</dbReference>
<dbReference type="CDD" id="cd00130">
    <property type="entry name" value="PAS"/>
    <property type="match status" value="1"/>
</dbReference>
<dbReference type="InterPro" id="IPR035965">
    <property type="entry name" value="PAS-like_dom_sf"/>
</dbReference>
<dbReference type="Gene3D" id="3.30.450.20">
    <property type="entry name" value="PAS domain"/>
    <property type="match status" value="1"/>
</dbReference>
<dbReference type="InterPro" id="IPR013767">
    <property type="entry name" value="PAS_fold"/>
</dbReference>
<dbReference type="Gene3D" id="3.40.50.2300">
    <property type="match status" value="1"/>
</dbReference>
<dbReference type="SMART" id="SM00448">
    <property type="entry name" value="REC"/>
    <property type="match status" value="1"/>
</dbReference>
<comment type="caution">
    <text evidence="15">The sequence shown here is derived from an EMBL/GenBank/DDBJ whole genome shotgun (WGS) entry which is preliminary data.</text>
</comment>
<reference evidence="16" key="1">
    <citation type="submission" date="2018-04" db="EMBL/GenBank/DDBJ databases">
        <authorList>
            <person name="Cornet L."/>
        </authorList>
    </citation>
    <scope>NUCLEOTIDE SEQUENCE [LARGE SCALE GENOMIC DNA]</scope>
</reference>
<dbReference type="AlphaFoldDB" id="A0A2W4XMQ3"/>
<dbReference type="PROSITE" id="PS50112">
    <property type="entry name" value="PAS"/>
    <property type="match status" value="1"/>
</dbReference>
<dbReference type="SMART" id="SM00065">
    <property type="entry name" value="GAF"/>
    <property type="match status" value="1"/>
</dbReference>
<dbReference type="EMBL" id="QBMP01000030">
    <property type="protein sequence ID" value="PZO58646.1"/>
    <property type="molecule type" value="Genomic_DNA"/>
</dbReference>
<gene>
    <name evidence="15" type="ORF">DCF15_04825</name>
</gene>
<dbReference type="InterPro" id="IPR000014">
    <property type="entry name" value="PAS"/>
</dbReference>
<dbReference type="Gene3D" id="3.30.450.40">
    <property type="match status" value="1"/>
</dbReference>
<dbReference type="InterPro" id="IPR003661">
    <property type="entry name" value="HisK_dim/P_dom"/>
</dbReference>
<evidence type="ECO:0000256" key="2">
    <source>
        <dbReference type="ARBA" id="ARBA00006402"/>
    </source>
</evidence>
<evidence type="ECO:0000313" key="16">
    <source>
        <dbReference type="Proteomes" id="UP000249794"/>
    </source>
</evidence>
<dbReference type="PROSITE" id="PS50110">
    <property type="entry name" value="RESPONSE_REGULATORY"/>
    <property type="match status" value="1"/>
</dbReference>
<evidence type="ECO:0000256" key="6">
    <source>
        <dbReference type="ARBA" id="ARBA00022741"/>
    </source>
</evidence>
<protein>
    <recommendedName>
        <fullName evidence="3">histidine kinase</fullName>
        <ecNumber evidence="3">2.7.13.3</ecNumber>
    </recommendedName>
</protein>
<evidence type="ECO:0000256" key="5">
    <source>
        <dbReference type="ARBA" id="ARBA00022679"/>
    </source>
</evidence>
<dbReference type="Gene3D" id="1.10.287.130">
    <property type="match status" value="1"/>
</dbReference>
<dbReference type="InterPro" id="IPR005467">
    <property type="entry name" value="His_kinase_dom"/>
</dbReference>
<feature type="domain" description="Phytochrome chromophore attachment site" evidence="11">
    <location>
        <begin position="163"/>
        <end position="299"/>
    </location>
</feature>
<dbReference type="NCBIfam" id="TIGR00229">
    <property type="entry name" value="sensory_box"/>
    <property type="match status" value="1"/>
</dbReference>
<dbReference type="InterPro" id="IPR011006">
    <property type="entry name" value="CheY-like_superfamily"/>
</dbReference>
<evidence type="ECO:0000256" key="1">
    <source>
        <dbReference type="ARBA" id="ARBA00000085"/>
    </source>
</evidence>
<dbReference type="PANTHER" id="PTHR43065">
    <property type="entry name" value="SENSOR HISTIDINE KINASE"/>
    <property type="match status" value="1"/>
</dbReference>
<dbReference type="InterPro" id="IPR004358">
    <property type="entry name" value="Sig_transdc_His_kin-like_C"/>
</dbReference>
<accession>A0A2W4XMQ3</accession>
<dbReference type="EC" id="2.7.13.3" evidence="3"/>
<feature type="domain" description="PAS" evidence="14">
    <location>
        <begin position="312"/>
        <end position="382"/>
    </location>
</feature>
<dbReference type="SUPFAM" id="SSF52172">
    <property type="entry name" value="CheY-like"/>
    <property type="match status" value="1"/>
</dbReference>
<keyword evidence="8" id="KW-0067">ATP-binding</keyword>
<dbReference type="Pfam" id="PF01590">
    <property type="entry name" value="GAF"/>
    <property type="match status" value="1"/>
</dbReference>
<dbReference type="Pfam" id="PF02518">
    <property type="entry name" value="HATPase_c"/>
    <property type="match status" value="1"/>
</dbReference>
<keyword evidence="6" id="KW-0547">Nucleotide-binding</keyword>
<dbReference type="PRINTS" id="PR00344">
    <property type="entry name" value="BCTRLSENSOR"/>
</dbReference>
<evidence type="ECO:0000256" key="9">
    <source>
        <dbReference type="ARBA" id="ARBA00023012"/>
    </source>
</evidence>
<dbReference type="InterPro" id="IPR016132">
    <property type="entry name" value="Phyto_chromo_attachment"/>
</dbReference>
<comment type="caution">
    <text evidence="10">Lacks conserved residue(s) required for the propagation of feature annotation.</text>
</comment>
<dbReference type="GO" id="GO:0006355">
    <property type="term" value="P:regulation of DNA-templated transcription"/>
    <property type="evidence" value="ECO:0007669"/>
    <property type="project" value="InterPro"/>
</dbReference>
<name>A0A2W4XMQ3_9CYAN</name>
<comment type="similarity">
    <text evidence="2">In the N-terminal section; belongs to the phytochrome family.</text>
</comment>
<evidence type="ECO:0000313" key="15">
    <source>
        <dbReference type="EMBL" id="PZO58646.1"/>
    </source>
</evidence>
<dbReference type="CDD" id="cd00082">
    <property type="entry name" value="HisKA"/>
    <property type="match status" value="1"/>
</dbReference>
<keyword evidence="9" id="KW-0902">Two-component regulatory system</keyword>
<keyword evidence="5" id="KW-0808">Transferase</keyword>
<feature type="domain" description="Histidine kinase" evidence="12">
    <location>
        <begin position="449"/>
        <end position="687"/>
    </location>
</feature>
<dbReference type="GO" id="GO:0005524">
    <property type="term" value="F:ATP binding"/>
    <property type="evidence" value="ECO:0007669"/>
    <property type="project" value="UniProtKB-KW"/>
</dbReference>
<evidence type="ECO:0000256" key="10">
    <source>
        <dbReference type="PROSITE-ProRule" id="PRU00169"/>
    </source>
</evidence>
<sequence length="693" mass="76327">MKIMVVEANRAVADHLQRLLSSDRNEIMTVSDGTAAWSKTAAIEGVVPYDLIILNEEAQEPEQGSEQEPDGVNICRCLREKGCQIPILLLLDHASVHQAIAAIEAGADDYLIRPFDDQHLVMRTEFLVHRAQRDWCDRQQIAVQLERERLIAEITDSIRQPLELEKILRVAVDQVRHFLQTDRVIVFRFLSNWQGIVESESVASDWSATIAMQIQDACLGNVYIGEHRQGRVSAIHNVETVAIDPVHRELLKSLQVKANLVVPILQGDNLWGLLIAHHCRAPRQWKTDSTQLLQQVATQMGIAIQQAELYQKTQQQAALIDIATDAIFVRDLAGHILFWSQGAERLYGWTAAEALGNLAQQLLKGKERADLEKALSTTLEQGFWQGELTQSTKAGDSILVASRWTLVKDSANHSHSLLEVNTDITEKKRLEAQFYQVQRLESLGQLAGGIAHDLGNMLTPILGIAQLLRLSQQNGDVATQQQLDLLESSAKRGAEMVRQILTFAQGSPEGARESETAVDIVIVLQEVMDVVRQGFPNSIEIRQNIVHPSVHSASSTPFLKEVSADSTHLHQVLMNLCINARDAMPNGGVLSVAVDNCYVSEATASKNLEAAVGHYIVVRVADTGTGITPEMRDRIFDPFFTTKAPDKGTGLGLSTVSGIVKNAGGFIEVASEVGQGTQISVYLPALKAPTQRS</sequence>
<dbReference type="Gene3D" id="3.30.565.10">
    <property type="entry name" value="Histidine kinase-like ATPase, C-terminal domain"/>
    <property type="match status" value="1"/>
</dbReference>
<dbReference type="Pfam" id="PF00512">
    <property type="entry name" value="HisKA"/>
    <property type="match status" value="1"/>
</dbReference>
<evidence type="ECO:0000256" key="8">
    <source>
        <dbReference type="ARBA" id="ARBA00022840"/>
    </source>
</evidence>
<dbReference type="SMART" id="SM00387">
    <property type="entry name" value="HATPase_c"/>
    <property type="match status" value="1"/>
</dbReference>
<dbReference type="InterPro" id="IPR036097">
    <property type="entry name" value="HisK_dim/P_sf"/>
</dbReference>
<dbReference type="Pfam" id="PF00989">
    <property type="entry name" value="PAS"/>
    <property type="match status" value="1"/>
</dbReference>